<dbReference type="Proteomes" id="UP000178885">
    <property type="component" value="Unassembled WGS sequence"/>
</dbReference>
<evidence type="ECO:0000256" key="15">
    <source>
        <dbReference type="ARBA" id="ARBA00048238"/>
    </source>
</evidence>
<feature type="binding site" evidence="17">
    <location>
        <position position="434"/>
    </location>
    <ligand>
        <name>(6S)-NADPHX</name>
        <dbReference type="ChEBI" id="CHEBI:64076"/>
    </ligand>
</feature>
<comment type="caution">
    <text evidence="22">The sequence shown here is derived from an EMBL/GenBank/DDBJ whole genome shotgun (WGS) entry which is preliminary data.</text>
</comment>
<feature type="domain" description="YjeF C-terminal" evidence="20">
    <location>
        <begin position="224"/>
        <end position="493"/>
    </location>
</feature>
<dbReference type="GO" id="GO:0005524">
    <property type="term" value="F:ATP binding"/>
    <property type="evidence" value="ECO:0007669"/>
    <property type="project" value="UniProtKB-UniRule"/>
</dbReference>
<gene>
    <name evidence="18" type="primary">nnrE</name>
    <name evidence="17" type="synonym">nnrD</name>
    <name evidence="22" type="ORF">A2151_08175</name>
</gene>
<comment type="function">
    <text evidence="14 19">Bifunctional enzyme that catalyzes the epimerization of the S- and R-forms of NAD(P)HX and the dehydration of the S-form of NAD(P)HX at the expense of ADP, which is converted to AMP. This allows the repair of both epimers of NAD(P)HX, a damaged form of NAD(P)H that is a result of enzymatic or heat-dependent hydration.</text>
</comment>
<keyword evidence="7 17" id="KW-0067">ATP-binding</keyword>
<evidence type="ECO:0000256" key="11">
    <source>
        <dbReference type="ARBA" id="ARBA00023235"/>
    </source>
</evidence>
<dbReference type="PANTHER" id="PTHR12592">
    <property type="entry name" value="ATP-DEPENDENT (S)-NAD(P)H-HYDRATE DEHYDRATASE FAMILY MEMBER"/>
    <property type="match status" value="1"/>
</dbReference>
<comment type="catalytic activity">
    <reaction evidence="15 17 19">
        <text>(6S)-NADHX + ADP = AMP + phosphate + NADH + H(+)</text>
        <dbReference type="Rhea" id="RHEA:32223"/>
        <dbReference type="ChEBI" id="CHEBI:15378"/>
        <dbReference type="ChEBI" id="CHEBI:43474"/>
        <dbReference type="ChEBI" id="CHEBI:57945"/>
        <dbReference type="ChEBI" id="CHEBI:64074"/>
        <dbReference type="ChEBI" id="CHEBI:456215"/>
        <dbReference type="ChEBI" id="CHEBI:456216"/>
        <dbReference type="EC" id="4.2.1.136"/>
    </reaction>
</comment>
<comment type="cofactor">
    <cofactor evidence="18 19">
        <name>K(+)</name>
        <dbReference type="ChEBI" id="CHEBI:29103"/>
    </cofactor>
    <text evidence="18 19">Binds 1 potassium ion per subunit.</text>
</comment>
<keyword evidence="6 17" id="KW-0547">Nucleotide-binding</keyword>
<comment type="function">
    <text evidence="18">Catalyzes the epimerization of the S- and R-forms of NAD(P)HX, a damaged form of NAD(P)H that is a result of enzymatic or heat-dependent hydration. This is a prerequisite for the S-specific NAD(P)H-hydrate dehydratase to allow the repair of both epimers of NAD(P)HX.</text>
</comment>
<name>A0A1F6TT33_9PROT</name>
<dbReference type="HAMAP" id="MF_01966">
    <property type="entry name" value="NADHX_epimerase"/>
    <property type="match status" value="1"/>
</dbReference>
<dbReference type="GO" id="GO:0046872">
    <property type="term" value="F:metal ion binding"/>
    <property type="evidence" value="ECO:0007669"/>
    <property type="project" value="UniProtKB-UniRule"/>
</dbReference>
<dbReference type="GO" id="GO:0052856">
    <property type="term" value="F:NAD(P)HX epimerase activity"/>
    <property type="evidence" value="ECO:0007669"/>
    <property type="project" value="UniProtKB-UniRule"/>
</dbReference>
<comment type="catalytic activity">
    <reaction evidence="16 17 19">
        <text>(6S)-NADPHX + ADP = AMP + phosphate + NADPH + H(+)</text>
        <dbReference type="Rhea" id="RHEA:32235"/>
        <dbReference type="ChEBI" id="CHEBI:15378"/>
        <dbReference type="ChEBI" id="CHEBI:43474"/>
        <dbReference type="ChEBI" id="CHEBI:57783"/>
        <dbReference type="ChEBI" id="CHEBI:64076"/>
        <dbReference type="ChEBI" id="CHEBI:456215"/>
        <dbReference type="ChEBI" id="CHEBI:456216"/>
        <dbReference type="EC" id="4.2.1.136"/>
    </reaction>
</comment>
<feature type="binding site" evidence="18">
    <location>
        <position position="124"/>
    </location>
    <ligand>
        <name>K(+)</name>
        <dbReference type="ChEBI" id="CHEBI:29103"/>
    </ligand>
</feature>
<protein>
    <recommendedName>
        <fullName evidence="19">Bifunctional NAD(P)H-hydrate repair enzyme</fullName>
    </recommendedName>
    <alternativeName>
        <fullName evidence="19">Nicotinamide nucleotide repair protein</fullName>
    </alternativeName>
    <domain>
        <recommendedName>
            <fullName evidence="19">ADP-dependent (S)-NAD(P)H-hydrate dehydratase</fullName>
            <ecNumber evidence="19">4.2.1.136</ecNumber>
        </recommendedName>
        <alternativeName>
            <fullName evidence="19">ADP-dependent NAD(P)HX dehydratase</fullName>
        </alternativeName>
    </domain>
    <domain>
        <recommendedName>
            <fullName evidence="19">NAD(P)H-hydrate epimerase</fullName>
            <ecNumber evidence="19">5.1.99.6</ecNumber>
        </recommendedName>
    </domain>
</protein>
<evidence type="ECO:0000256" key="13">
    <source>
        <dbReference type="ARBA" id="ARBA00023268"/>
    </source>
</evidence>
<dbReference type="PROSITE" id="PS51383">
    <property type="entry name" value="YJEF_C_3"/>
    <property type="match status" value="1"/>
</dbReference>
<feature type="domain" description="YjeF N-terminal" evidence="21">
    <location>
        <begin position="13"/>
        <end position="214"/>
    </location>
</feature>
<keyword evidence="10 17" id="KW-0520">NAD</keyword>
<evidence type="ECO:0000256" key="17">
    <source>
        <dbReference type="HAMAP-Rule" id="MF_01965"/>
    </source>
</evidence>
<comment type="similarity">
    <text evidence="4 19">In the C-terminal section; belongs to the NnrD/CARKD family.</text>
</comment>
<comment type="function">
    <text evidence="17">Catalyzes the dehydration of the S-form of NAD(P)HX at the expense of ADP, which is converted to AMP. Together with NAD(P)HX epimerase, which catalyzes the epimerization of the S- and R-forms, the enzyme allows the repair of both epimers of NAD(P)HX, a damaged form of NAD(P)H that is a result of enzymatic or heat-dependent hydration.</text>
</comment>
<comment type="similarity">
    <text evidence="18">Belongs to the NnrE/AIBP family.</text>
</comment>
<feature type="binding site" evidence="18">
    <location>
        <begin position="128"/>
        <end position="134"/>
    </location>
    <ligand>
        <name>(6S)-NADPHX</name>
        <dbReference type="ChEBI" id="CHEBI:64076"/>
    </ligand>
</feature>
<evidence type="ECO:0000313" key="23">
    <source>
        <dbReference type="Proteomes" id="UP000178885"/>
    </source>
</evidence>
<evidence type="ECO:0000256" key="6">
    <source>
        <dbReference type="ARBA" id="ARBA00022741"/>
    </source>
</evidence>
<dbReference type="InterPro" id="IPR030677">
    <property type="entry name" value="Nnr"/>
</dbReference>
<dbReference type="PANTHER" id="PTHR12592:SF0">
    <property type="entry name" value="ATP-DEPENDENT (S)-NAD(P)H-HYDRATE DEHYDRATASE"/>
    <property type="match status" value="1"/>
</dbReference>
<dbReference type="Gene3D" id="3.40.1190.20">
    <property type="match status" value="1"/>
</dbReference>
<keyword evidence="5 18" id="KW-0479">Metal-binding</keyword>
<dbReference type="CDD" id="cd01171">
    <property type="entry name" value="YXKO-related"/>
    <property type="match status" value="1"/>
</dbReference>
<dbReference type="InterPro" id="IPR004443">
    <property type="entry name" value="YjeF_N_dom"/>
</dbReference>
<dbReference type="EMBL" id="MFSU01000032">
    <property type="protein sequence ID" value="OGI48298.1"/>
    <property type="molecule type" value="Genomic_DNA"/>
</dbReference>
<dbReference type="EC" id="4.2.1.136" evidence="19"/>
<dbReference type="STRING" id="1817760.A2151_08175"/>
<dbReference type="SUPFAM" id="SSF53613">
    <property type="entry name" value="Ribokinase-like"/>
    <property type="match status" value="1"/>
</dbReference>
<reference evidence="22 23" key="1">
    <citation type="journal article" date="2016" name="Nat. Commun.">
        <title>Thousands of microbial genomes shed light on interconnected biogeochemical processes in an aquifer system.</title>
        <authorList>
            <person name="Anantharaman K."/>
            <person name="Brown C.T."/>
            <person name="Hug L.A."/>
            <person name="Sharon I."/>
            <person name="Castelle C.J."/>
            <person name="Probst A.J."/>
            <person name="Thomas B.C."/>
            <person name="Singh A."/>
            <person name="Wilkins M.J."/>
            <person name="Karaoz U."/>
            <person name="Brodie E.L."/>
            <person name="Williams K.H."/>
            <person name="Hubbard S.S."/>
            <person name="Banfield J.F."/>
        </authorList>
    </citation>
    <scope>NUCLEOTIDE SEQUENCE [LARGE SCALE GENOMIC DNA]</scope>
</reference>
<feature type="binding site" evidence="18">
    <location>
        <position position="157"/>
    </location>
    <ligand>
        <name>(6S)-NADPHX</name>
        <dbReference type="ChEBI" id="CHEBI:64076"/>
    </ligand>
</feature>
<evidence type="ECO:0000256" key="3">
    <source>
        <dbReference type="ARBA" id="ARBA00006001"/>
    </source>
</evidence>
<dbReference type="HAMAP" id="MF_01965">
    <property type="entry name" value="NADHX_dehydratase"/>
    <property type="match status" value="1"/>
</dbReference>
<dbReference type="InterPro" id="IPR017953">
    <property type="entry name" value="Carbohydrate_kinase_pred_CS"/>
</dbReference>
<keyword evidence="9 18" id="KW-0630">Potassium</keyword>
<evidence type="ECO:0000256" key="4">
    <source>
        <dbReference type="ARBA" id="ARBA00009524"/>
    </source>
</evidence>
<dbReference type="Pfam" id="PF01256">
    <property type="entry name" value="Carb_kinase"/>
    <property type="match status" value="1"/>
</dbReference>
<feature type="binding site" evidence="17">
    <location>
        <position position="259"/>
    </location>
    <ligand>
        <name>(6S)-NADPHX</name>
        <dbReference type="ChEBI" id="CHEBI:64076"/>
    </ligand>
</feature>
<evidence type="ECO:0000256" key="2">
    <source>
        <dbReference type="ARBA" id="ARBA00000909"/>
    </source>
</evidence>
<evidence type="ECO:0000259" key="21">
    <source>
        <dbReference type="PROSITE" id="PS51385"/>
    </source>
</evidence>
<keyword evidence="13" id="KW-0511">Multifunctional enzyme</keyword>
<proteinExistence type="inferred from homology"/>
<dbReference type="PIRSF" id="PIRSF017184">
    <property type="entry name" value="Nnr"/>
    <property type="match status" value="1"/>
</dbReference>
<dbReference type="PROSITE" id="PS51385">
    <property type="entry name" value="YJEF_N"/>
    <property type="match status" value="1"/>
</dbReference>
<evidence type="ECO:0000256" key="9">
    <source>
        <dbReference type="ARBA" id="ARBA00022958"/>
    </source>
</evidence>
<dbReference type="GO" id="GO:0110051">
    <property type="term" value="P:metabolite repair"/>
    <property type="evidence" value="ECO:0007669"/>
    <property type="project" value="TreeGrafter"/>
</dbReference>
<feature type="binding site" evidence="18">
    <location>
        <begin position="61"/>
        <end position="65"/>
    </location>
    <ligand>
        <name>(6S)-NADPHX</name>
        <dbReference type="ChEBI" id="CHEBI:64076"/>
    </ligand>
</feature>
<comment type="similarity">
    <text evidence="3 19">In the N-terminal section; belongs to the NnrE/AIBP family.</text>
</comment>
<keyword evidence="11 18" id="KW-0413">Isomerase</keyword>
<dbReference type="SUPFAM" id="SSF64153">
    <property type="entry name" value="YjeF N-terminal domain-like"/>
    <property type="match status" value="1"/>
</dbReference>
<dbReference type="Gene3D" id="3.40.50.10260">
    <property type="entry name" value="YjeF N-terminal domain"/>
    <property type="match status" value="1"/>
</dbReference>
<evidence type="ECO:0000313" key="22">
    <source>
        <dbReference type="EMBL" id="OGI48298.1"/>
    </source>
</evidence>
<evidence type="ECO:0000256" key="14">
    <source>
        <dbReference type="ARBA" id="ARBA00025153"/>
    </source>
</evidence>
<dbReference type="EC" id="5.1.99.6" evidence="19"/>
<dbReference type="NCBIfam" id="TIGR00197">
    <property type="entry name" value="yjeF_nterm"/>
    <property type="match status" value="1"/>
</dbReference>
<evidence type="ECO:0000256" key="1">
    <source>
        <dbReference type="ARBA" id="ARBA00000013"/>
    </source>
</evidence>
<feature type="binding site" evidence="17">
    <location>
        <begin position="403"/>
        <end position="407"/>
    </location>
    <ligand>
        <name>AMP</name>
        <dbReference type="ChEBI" id="CHEBI:456215"/>
    </ligand>
</feature>
<accession>A0A1F6TT33</accession>
<comment type="caution">
    <text evidence="18">Lacks conserved residue(s) required for the propagation of feature annotation.</text>
</comment>
<evidence type="ECO:0000256" key="18">
    <source>
        <dbReference type="HAMAP-Rule" id="MF_01966"/>
    </source>
</evidence>
<comment type="catalytic activity">
    <reaction evidence="2 18 19">
        <text>(6R)-NADPHX = (6S)-NADPHX</text>
        <dbReference type="Rhea" id="RHEA:32227"/>
        <dbReference type="ChEBI" id="CHEBI:64076"/>
        <dbReference type="ChEBI" id="CHEBI:64077"/>
        <dbReference type="EC" id="5.1.99.6"/>
    </reaction>
</comment>
<evidence type="ECO:0000256" key="8">
    <source>
        <dbReference type="ARBA" id="ARBA00022857"/>
    </source>
</evidence>
<feature type="binding site" evidence="17">
    <location>
        <position position="320"/>
    </location>
    <ligand>
        <name>(6S)-NADPHX</name>
        <dbReference type="ChEBI" id="CHEBI:64076"/>
    </ligand>
</feature>
<feature type="binding site" evidence="18">
    <location>
        <position position="160"/>
    </location>
    <ligand>
        <name>K(+)</name>
        <dbReference type="ChEBI" id="CHEBI:29103"/>
    </ligand>
</feature>
<comment type="similarity">
    <text evidence="17">Belongs to the NnrD/CARKD family.</text>
</comment>
<evidence type="ECO:0000259" key="20">
    <source>
        <dbReference type="PROSITE" id="PS51383"/>
    </source>
</evidence>
<feature type="binding site" evidence="18">
    <location>
        <position position="62"/>
    </location>
    <ligand>
        <name>K(+)</name>
        <dbReference type="ChEBI" id="CHEBI:29103"/>
    </ligand>
</feature>
<evidence type="ECO:0000256" key="5">
    <source>
        <dbReference type="ARBA" id="ARBA00022723"/>
    </source>
</evidence>
<comment type="catalytic activity">
    <reaction evidence="1 18 19">
        <text>(6R)-NADHX = (6S)-NADHX</text>
        <dbReference type="Rhea" id="RHEA:32215"/>
        <dbReference type="ChEBI" id="CHEBI:64074"/>
        <dbReference type="ChEBI" id="CHEBI:64075"/>
        <dbReference type="EC" id="5.1.99.6"/>
    </reaction>
</comment>
<dbReference type="GO" id="GO:0046496">
    <property type="term" value="P:nicotinamide nucleotide metabolic process"/>
    <property type="evidence" value="ECO:0007669"/>
    <property type="project" value="UniProtKB-UniRule"/>
</dbReference>
<comment type="subunit">
    <text evidence="17">Homotetramer.</text>
</comment>
<sequence length="495" mass="50546">MTLPEALYTGAQVRELDRRAIEAHGIPGSELMERAGAAAFAALRTRFPRARAIGVVCGPGNNGGDGYVLARLAREAGLAVFVMRVGAARTGGDAARARQKCEAAGVAVGDFALGLLVACDVVVDALFGTGLSREVEAEGRAAIEAMNVSGRPVLALDIPSGLQADSGRVLGAAVRAHATVTFIGLKAGLFTGEGRTHAGEILFDSLGVPAEVYSALTPQAYRLTETGLRGLLPRRARTAHKGEAGFVLVVGGDRGMPGAAQLAGRGALRAGAGLAILATHPVHAAAVNAACPELIAHGVRTEKDLRGLLARATVIGLGPGLGQSGWGRTLFRAALKAARPLVVDADGLNWLATKPSRRDDWILTPHPGEAARLLKMTAAGIQTDRFAAARAIAKRYGGVCVLKGSGTLIASADGEPIELCDRGNPGMASGGMGDVLTGVIAALRAQGLSPRDAACLGVWVHAAAGDDAAAQGGEIGLIASDLLAFVRARLNRIAT</sequence>
<evidence type="ECO:0000256" key="12">
    <source>
        <dbReference type="ARBA" id="ARBA00023239"/>
    </source>
</evidence>
<dbReference type="GO" id="GO:0052855">
    <property type="term" value="F:ADP-dependent NAD(P)H-hydrate dehydratase activity"/>
    <property type="evidence" value="ECO:0007669"/>
    <property type="project" value="UniProtKB-UniRule"/>
</dbReference>
<organism evidence="22 23">
    <name type="scientific">Candidatus Muproteobacteria bacterium RBG_16_65_34</name>
    <dbReference type="NCBI Taxonomy" id="1817760"/>
    <lineage>
        <taxon>Bacteria</taxon>
        <taxon>Pseudomonadati</taxon>
        <taxon>Pseudomonadota</taxon>
        <taxon>Candidatus Muproteobacteria</taxon>
    </lineage>
</organism>
<dbReference type="InterPro" id="IPR036652">
    <property type="entry name" value="YjeF_N_dom_sf"/>
</dbReference>
<feature type="binding site" evidence="17">
    <location>
        <position position="433"/>
    </location>
    <ligand>
        <name>AMP</name>
        <dbReference type="ChEBI" id="CHEBI:456215"/>
    </ligand>
</feature>
<dbReference type="NCBIfam" id="TIGR00196">
    <property type="entry name" value="yjeF_cterm"/>
    <property type="match status" value="1"/>
</dbReference>
<dbReference type="Pfam" id="PF03853">
    <property type="entry name" value="YjeF_N"/>
    <property type="match status" value="1"/>
</dbReference>
<evidence type="ECO:0000256" key="19">
    <source>
        <dbReference type="PIRNR" id="PIRNR017184"/>
    </source>
</evidence>
<keyword evidence="8 17" id="KW-0521">NADP</keyword>
<evidence type="ECO:0000256" key="10">
    <source>
        <dbReference type="ARBA" id="ARBA00023027"/>
    </source>
</evidence>
<dbReference type="InterPro" id="IPR000631">
    <property type="entry name" value="CARKD"/>
</dbReference>
<dbReference type="AlphaFoldDB" id="A0A1F6TT33"/>
<dbReference type="PROSITE" id="PS01050">
    <property type="entry name" value="YJEF_C_2"/>
    <property type="match status" value="1"/>
</dbReference>
<keyword evidence="12 17" id="KW-0456">Lyase</keyword>
<dbReference type="InterPro" id="IPR029056">
    <property type="entry name" value="Ribokinase-like"/>
</dbReference>
<comment type="cofactor">
    <cofactor evidence="17">
        <name>Mg(2+)</name>
        <dbReference type="ChEBI" id="CHEBI:18420"/>
    </cofactor>
</comment>
<evidence type="ECO:0000256" key="7">
    <source>
        <dbReference type="ARBA" id="ARBA00022840"/>
    </source>
</evidence>
<evidence type="ECO:0000256" key="16">
    <source>
        <dbReference type="ARBA" id="ARBA00049209"/>
    </source>
</evidence>
<feature type="binding site" evidence="17">
    <location>
        <position position="366"/>
    </location>
    <ligand>
        <name>(6S)-NADPHX</name>
        <dbReference type="ChEBI" id="CHEBI:64076"/>
    </ligand>
</feature>